<dbReference type="EMBL" id="JPKZ01002598">
    <property type="protein sequence ID" value="KHN75888.1"/>
    <property type="molecule type" value="Genomic_DNA"/>
</dbReference>
<evidence type="ECO:0000313" key="2">
    <source>
        <dbReference type="Proteomes" id="UP000031036"/>
    </source>
</evidence>
<comment type="caution">
    <text evidence="1">The sequence shown here is derived from an EMBL/GenBank/DDBJ whole genome shotgun (WGS) entry which is preliminary data.</text>
</comment>
<proteinExistence type="predicted"/>
<dbReference type="AlphaFoldDB" id="A0A0B2V2V1"/>
<evidence type="ECO:0000313" key="1">
    <source>
        <dbReference type="EMBL" id="KHN75888.1"/>
    </source>
</evidence>
<keyword evidence="2" id="KW-1185">Reference proteome</keyword>
<protein>
    <submittedName>
        <fullName evidence="1">Uncharacterized protein</fullName>
    </submittedName>
</protein>
<dbReference type="Proteomes" id="UP000031036">
    <property type="component" value="Unassembled WGS sequence"/>
</dbReference>
<gene>
    <name evidence="1" type="ORF">Tcan_04207</name>
</gene>
<name>A0A0B2V2V1_TOXCA</name>
<organism evidence="1 2">
    <name type="scientific">Toxocara canis</name>
    <name type="common">Canine roundworm</name>
    <dbReference type="NCBI Taxonomy" id="6265"/>
    <lineage>
        <taxon>Eukaryota</taxon>
        <taxon>Metazoa</taxon>
        <taxon>Ecdysozoa</taxon>
        <taxon>Nematoda</taxon>
        <taxon>Chromadorea</taxon>
        <taxon>Rhabditida</taxon>
        <taxon>Spirurina</taxon>
        <taxon>Ascaridomorpha</taxon>
        <taxon>Ascaridoidea</taxon>
        <taxon>Toxocaridae</taxon>
        <taxon>Toxocara</taxon>
    </lineage>
</organism>
<accession>A0A0B2V2V1</accession>
<sequence length="112" mass="12947">MAGGRTRQLIKYLQARQISSNKWPVRDSGNKRLFFKLFQVSNAIPGSVVGIKVNLTLLLHRYDKCYWISGRRYTILHLAAPTNKRPELCVKALLRAQSHYTYSNCLKDQHKS</sequence>
<reference evidence="1 2" key="1">
    <citation type="submission" date="2014-11" db="EMBL/GenBank/DDBJ databases">
        <title>Genetic blueprint of the zoonotic pathogen Toxocara canis.</title>
        <authorList>
            <person name="Zhu X.-Q."/>
            <person name="Korhonen P.K."/>
            <person name="Cai H."/>
            <person name="Young N.D."/>
            <person name="Nejsum P."/>
            <person name="von Samson-Himmelstjerna G."/>
            <person name="Boag P.R."/>
            <person name="Tan P."/>
            <person name="Li Q."/>
            <person name="Min J."/>
            <person name="Yang Y."/>
            <person name="Wang X."/>
            <person name="Fang X."/>
            <person name="Hall R.S."/>
            <person name="Hofmann A."/>
            <person name="Sternberg P.W."/>
            <person name="Jex A.R."/>
            <person name="Gasser R.B."/>
        </authorList>
    </citation>
    <scope>NUCLEOTIDE SEQUENCE [LARGE SCALE GENOMIC DNA]</scope>
    <source>
        <strain evidence="1">PN_DK_2014</strain>
    </source>
</reference>